<dbReference type="SUPFAM" id="SSF48317">
    <property type="entry name" value="Acid phosphatase/Vanadium-dependent haloperoxidase"/>
    <property type="match status" value="1"/>
</dbReference>
<dbReference type="CDD" id="cd03392">
    <property type="entry name" value="PAP2_like_2"/>
    <property type="match status" value="1"/>
</dbReference>
<feature type="transmembrane region" description="Helical" evidence="1">
    <location>
        <begin position="47"/>
        <end position="69"/>
    </location>
</feature>
<accession>A0A2U3AFH4</accession>
<evidence type="ECO:0000313" key="3">
    <source>
        <dbReference type="EMBL" id="STX10925.1"/>
    </source>
</evidence>
<evidence type="ECO:0000313" key="6">
    <source>
        <dbReference type="Proteomes" id="UP000294641"/>
    </source>
</evidence>
<dbReference type="InterPro" id="IPR000326">
    <property type="entry name" value="PAP2/HPO"/>
</dbReference>
<dbReference type="Proteomes" id="UP000254330">
    <property type="component" value="Unassembled WGS sequence"/>
</dbReference>
<dbReference type="PANTHER" id="PTHR14969:SF13">
    <property type="entry name" value="AT30094P"/>
    <property type="match status" value="1"/>
</dbReference>
<dbReference type="InterPro" id="IPR036938">
    <property type="entry name" value="PAP2/HPO_sf"/>
</dbReference>
<proteinExistence type="predicted"/>
<dbReference type="Pfam" id="PF01569">
    <property type="entry name" value="PAP2"/>
    <property type="match status" value="1"/>
</dbReference>
<evidence type="ECO:0000259" key="2">
    <source>
        <dbReference type="SMART" id="SM00014"/>
    </source>
</evidence>
<dbReference type="AlphaFoldDB" id="A0A2U3AFH4"/>
<keyword evidence="1" id="KW-1133">Transmembrane helix</keyword>
<reference evidence="4 6" key="2">
    <citation type="submission" date="2019-03" db="EMBL/GenBank/DDBJ databases">
        <title>Genomic Encyclopedia of Type Strains, Phase IV (KMG-IV): sequencing the most valuable type-strain genomes for metagenomic binning, comparative biology and taxonomic classification.</title>
        <authorList>
            <person name="Goeker M."/>
        </authorList>
    </citation>
    <scope>NUCLEOTIDE SEQUENCE [LARGE SCALE GENOMIC DNA]</scope>
    <source>
        <strain evidence="4 6">DSM 20580</strain>
    </source>
</reference>
<dbReference type="SMART" id="SM00014">
    <property type="entry name" value="acidPPc"/>
    <property type="match status" value="1"/>
</dbReference>
<evidence type="ECO:0000313" key="4">
    <source>
        <dbReference type="EMBL" id="TDR42156.1"/>
    </source>
</evidence>
<dbReference type="RefSeq" id="WP_109348814.1">
    <property type="nucleotide sequence ID" value="NZ_BJUE01000002.1"/>
</dbReference>
<sequence length="201" mass="22649">MIKKGLIGIVGLAIFLTFAFNLKSDWVKSFDQLGIDTFRGNSFLEPFHYIGEPIFVVIVAIILLVFLWFKAQNFRAMIFALITIAGGNLINTTAKKIIQRDRPDIPDQLTSYSFPSGHSMTGALYLLTLAYLLTEFRSTGQKVFAYFIAIGLTICVGLSRVAGMRHYISDVISGWSLGVAVFMVAVIWYERRKRTFESLQK</sequence>
<dbReference type="Gene3D" id="1.20.144.10">
    <property type="entry name" value="Phosphatidic acid phosphatase type 2/haloperoxidase"/>
    <property type="match status" value="2"/>
</dbReference>
<gene>
    <name evidence="4" type="ORF">DFR61_10446</name>
    <name evidence="3" type="ORF">NCTC10597_02717</name>
</gene>
<comment type="caution">
    <text evidence="3">The sequence shown here is derived from an EMBL/GenBank/DDBJ whole genome shotgun (WGS) entry which is preliminary data.</text>
</comment>
<feature type="transmembrane region" description="Helical" evidence="1">
    <location>
        <begin position="114"/>
        <end position="134"/>
    </location>
</feature>
<protein>
    <submittedName>
        <fullName evidence="3">Phosphatidylglycerophosphatase B</fullName>
    </submittedName>
    <submittedName>
        <fullName evidence="4">Undecaprenyl-diphosphatase</fullName>
    </submittedName>
</protein>
<dbReference type="Proteomes" id="UP000294641">
    <property type="component" value="Unassembled WGS sequence"/>
</dbReference>
<organism evidence="3 5">
    <name type="scientific">Kurthia zopfii</name>
    <dbReference type="NCBI Taxonomy" id="1650"/>
    <lineage>
        <taxon>Bacteria</taxon>
        <taxon>Bacillati</taxon>
        <taxon>Bacillota</taxon>
        <taxon>Bacilli</taxon>
        <taxon>Bacillales</taxon>
        <taxon>Caryophanaceae</taxon>
        <taxon>Kurthia</taxon>
    </lineage>
</organism>
<dbReference type="EMBL" id="UGNP01000001">
    <property type="protein sequence ID" value="STX10925.1"/>
    <property type="molecule type" value="Genomic_DNA"/>
</dbReference>
<keyword evidence="6" id="KW-1185">Reference proteome</keyword>
<dbReference type="EMBL" id="SNZG01000004">
    <property type="protein sequence ID" value="TDR42156.1"/>
    <property type="molecule type" value="Genomic_DNA"/>
</dbReference>
<keyword evidence="1" id="KW-0812">Transmembrane</keyword>
<feature type="domain" description="Phosphatidic acid phosphatase type 2/haloperoxidase" evidence="2">
    <location>
        <begin position="77"/>
        <end position="186"/>
    </location>
</feature>
<dbReference type="PANTHER" id="PTHR14969">
    <property type="entry name" value="SPHINGOSINE-1-PHOSPHATE PHOSPHOHYDROLASE"/>
    <property type="match status" value="1"/>
</dbReference>
<reference evidence="3 5" key="1">
    <citation type="submission" date="2018-06" db="EMBL/GenBank/DDBJ databases">
        <authorList>
            <consortium name="Pathogen Informatics"/>
            <person name="Doyle S."/>
        </authorList>
    </citation>
    <scope>NUCLEOTIDE SEQUENCE [LARGE SCALE GENOMIC DNA]</scope>
    <source>
        <strain evidence="3 5">NCTC10597</strain>
    </source>
</reference>
<dbReference type="OrthoDB" id="9789113at2"/>
<name>A0A2U3AFH4_9BACL</name>
<feature type="transmembrane region" description="Helical" evidence="1">
    <location>
        <begin position="167"/>
        <end position="189"/>
    </location>
</feature>
<evidence type="ECO:0000256" key="1">
    <source>
        <dbReference type="SAM" id="Phobius"/>
    </source>
</evidence>
<feature type="transmembrane region" description="Helical" evidence="1">
    <location>
        <begin position="143"/>
        <end position="161"/>
    </location>
</feature>
<keyword evidence="1" id="KW-0472">Membrane</keyword>
<feature type="transmembrane region" description="Helical" evidence="1">
    <location>
        <begin position="76"/>
        <end position="94"/>
    </location>
</feature>
<evidence type="ECO:0000313" key="5">
    <source>
        <dbReference type="Proteomes" id="UP000254330"/>
    </source>
</evidence>